<evidence type="ECO:0000313" key="3">
    <source>
        <dbReference type="Proteomes" id="UP000295636"/>
    </source>
</evidence>
<feature type="region of interest" description="Disordered" evidence="1">
    <location>
        <begin position="170"/>
        <end position="205"/>
    </location>
</feature>
<dbReference type="AlphaFoldDB" id="A0A4R5KX34"/>
<dbReference type="OrthoDB" id="9804010at2"/>
<evidence type="ECO:0000313" key="2">
    <source>
        <dbReference type="EMBL" id="TDG00133.1"/>
    </source>
</evidence>
<comment type="caution">
    <text evidence="2">The sequence shown here is derived from an EMBL/GenBank/DDBJ whole genome shotgun (WGS) entry which is preliminary data.</text>
</comment>
<dbReference type="SUPFAM" id="SSF82784">
    <property type="entry name" value="OsmC-like"/>
    <property type="match status" value="1"/>
</dbReference>
<keyword evidence="3" id="KW-1185">Reference proteome</keyword>
<dbReference type="InterPro" id="IPR003718">
    <property type="entry name" value="OsmC/Ohr_fam"/>
</dbReference>
<gene>
    <name evidence="2" type="ORF">E1757_00325</name>
</gene>
<dbReference type="EMBL" id="SMRT01000001">
    <property type="protein sequence ID" value="TDG00133.1"/>
    <property type="molecule type" value="Genomic_DNA"/>
</dbReference>
<proteinExistence type="predicted"/>
<name>A0A4R5KX34_9BACL</name>
<dbReference type="InterPro" id="IPR036102">
    <property type="entry name" value="OsmC/Ohrsf"/>
</dbReference>
<dbReference type="Proteomes" id="UP000295636">
    <property type="component" value="Unassembled WGS sequence"/>
</dbReference>
<dbReference type="Pfam" id="PF02566">
    <property type="entry name" value="OsmC"/>
    <property type="match status" value="1"/>
</dbReference>
<sequence>MDQGVCRFFCMIGTHRYNGAYRPAANREQGGGPTMKPVQVKSEWLGKRRFKAEGPSGCPVMIDAGMPEGGEGSGNSPLELVLTGLVGCIGIGVTKLLDKMRQSLEALEITAVGRRAEEIPHEITEVHLTFRVEGEVAPSRIWQAVKLECDQYCPVAASLKASIVPHIILNGEPLPPPGQTGRRDRPETTASCRHSTHSRNPYGEA</sequence>
<dbReference type="PANTHER" id="PTHR34352:SF1">
    <property type="entry name" value="PROTEIN YHFA"/>
    <property type="match status" value="1"/>
</dbReference>
<reference evidence="2 3" key="1">
    <citation type="submission" date="2019-03" db="EMBL/GenBank/DDBJ databases">
        <title>This is whole genome sequence of Paenibacillus sp MS74 strain.</title>
        <authorList>
            <person name="Trinh H.N."/>
        </authorList>
    </citation>
    <scope>NUCLEOTIDE SEQUENCE [LARGE SCALE GENOMIC DNA]</scope>
    <source>
        <strain evidence="2 3">MS74</strain>
    </source>
</reference>
<dbReference type="Gene3D" id="3.30.300.20">
    <property type="match status" value="1"/>
</dbReference>
<dbReference type="PANTHER" id="PTHR34352">
    <property type="entry name" value="PROTEIN YHFA"/>
    <property type="match status" value="1"/>
</dbReference>
<protein>
    <submittedName>
        <fullName evidence="2">OsmC family peroxiredoxin</fullName>
    </submittedName>
</protein>
<dbReference type="InterPro" id="IPR015946">
    <property type="entry name" value="KH_dom-like_a/b"/>
</dbReference>
<organism evidence="2 3">
    <name type="scientific">Paenibacillus piri</name>
    <dbReference type="NCBI Taxonomy" id="2547395"/>
    <lineage>
        <taxon>Bacteria</taxon>
        <taxon>Bacillati</taxon>
        <taxon>Bacillota</taxon>
        <taxon>Bacilli</taxon>
        <taxon>Bacillales</taxon>
        <taxon>Paenibacillaceae</taxon>
        <taxon>Paenibacillus</taxon>
    </lineage>
</organism>
<evidence type="ECO:0000256" key="1">
    <source>
        <dbReference type="SAM" id="MobiDB-lite"/>
    </source>
</evidence>
<accession>A0A4R5KX34</accession>